<dbReference type="EMBL" id="GGEC01073266">
    <property type="protein sequence ID" value="MBX53750.1"/>
    <property type="molecule type" value="Transcribed_RNA"/>
</dbReference>
<proteinExistence type="predicted"/>
<organism evidence="1">
    <name type="scientific">Rhizophora mucronata</name>
    <name type="common">Asiatic mangrove</name>
    <dbReference type="NCBI Taxonomy" id="61149"/>
    <lineage>
        <taxon>Eukaryota</taxon>
        <taxon>Viridiplantae</taxon>
        <taxon>Streptophyta</taxon>
        <taxon>Embryophyta</taxon>
        <taxon>Tracheophyta</taxon>
        <taxon>Spermatophyta</taxon>
        <taxon>Magnoliopsida</taxon>
        <taxon>eudicotyledons</taxon>
        <taxon>Gunneridae</taxon>
        <taxon>Pentapetalae</taxon>
        <taxon>rosids</taxon>
        <taxon>fabids</taxon>
        <taxon>Malpighiales</taxon>
        <taxon>Rhizophoraceae</taxon>
        <taxon>Rhizophora</taxon>
    </lineage>
</organism>
<sequence>MNYHAGLNLKETTVWTYGLVGYGWFMQLRR</sequence>
<dbReference type="AlphaFoldDB" id="A0A2P2PG60"/>
<name>A0A2P2PG60_RHIMU</name>
<evidence type="ECO:0000313" key="1">
    <source>
        <dbReference type="EMBL" id="MBX53750.1"/>
    </source>
</evidence>
<accession>A0A2P2PG60</accession>
<protein>
    <submittedName>
        <fullName evidence="1">Uncharacterized protein</fullName>
    </submittedName>
</protein>
<reference evidence="1" key="1">
    <citation type="submission" date="2018-02" db="EMBL/GenBank/DDBJ databases">
        <title>Rhizophora mucronata_Transcriptome.</title>
        <authorList>
            <person name="Meera S.P."/>
            <person name="Sreeshan A."/>
            <person name="Augustine A."/>
        </authorList>
    </citation>
    <scope>NUCLEOTIDE SEQUENCE</scope>
    <source>
        <tissue evidence="1">Leaf</tissue>
    </source>
</reference>